<feature type="compositionally biased region" description="Basic and acidic residues" evidence="1">
    <location>
        <begin position="26"/>
        <end position="35"/>
    </location>
</feature>
<evidence type="ECO:0000313" key="2">
    <source>
        <dbReference type="EMBL" id="GAA0570433.1"/>
    </source>
</evidence>
<sequence>MAEGTTEGLKNWLGGEKTARPANVGPHERGQDQHDPNAPGIDPHQYEPKPGDNNNRTDAAAPKGPVNIGVKGASPDDVAGPDAAKDEVPQATGRGARDSSSLPQD</sequence>
<protein>
    <submittedName>
        <fullName evidence="2">Uncharacterized protein</fullName>
    </submittedName>
</protein>
<evidence type="ECO:0000256" key="1">
    <source>
        <dbReference type="SAM" id="MobiDB-lite"/>
    </source>
</evidence>
<proteinExistence type="predicted"/>
<keyword evidence="3" id="KW-1185">Reference proteome</keyword>
<dbReference type="Proteomes" id="UP001501588">
    <property type="component" value="Unassembled WGS sequence"/>
</dbReference>
<feature type="region of interest" description="Disordered" evidence="1">
    <location>
        <begin position="1"/>
        <end position="105"/>
    </location>
</feature>
<comment type="caution">
    <text evidence="2">The sequence shown here is derived from an EMBL/GenBank/DDBJ whole genome shotgun (WGS) entry which is preliminary data.</text>
</comment>
<organism evidence="2 3">
    <name type="scientific">Craurococcus roseus</name>
    <dbReference type="NCBI Taxonomy" id="77585"/>
    <lineage>
        <taxon>Bacteria</taxon>
        <taxon>Pseudomonadati</taxon>
        <taxon>Pseudomonadota</taxon>
        <taxon>Alphaproteobacteria</taxon>
        <taxon>Acetobacterales</taxon>
        <taxon>Acetobacteraceae</taxon>
        <taxon>Craurococcus</taxon>
    </lineage>
</organism>
<gene>
    <name evidence="2" type="ORF">GCM10009416_06210</name>
</gene>
<evidence type="ECO:0000313" key="3">
    <source>
        <dbReference type="Proteomes" id="UP001501588"/>
    </source>
</evidence>
<dbReference type="EMBL" id="BAAAFZ010000008">
    <property type="protein sequence ID" value="GAA0570433.1"/>
    <property type="molecule type" value="Genomic_DNA"/>
</dbReference>
<reference evidence="3" key="1">
    <citation type="journal article" date="2019" name="Int. J. Syst. Evol. Microbiol.">
        <title>The Global Catalogue of Microorganisms (GCM) 10K type strain sequencing project: providing services to taxonomists for standard genome sequencing and annotation.</title>
        <authorList>
            <consortium name="The Broad Institute Genomics Platform"/>
            <consortium name="The Broad Institute Genome Sequencing Center for Infectious Disease"/>
            <person name="Wu L."/>
            <person name="Ma J."/>
        </authorList>
    </citation>
    <scope>NUCLEOTIDE SEQUENCE [LARGE SCALE GENOMIC DNA]</scope>
    <source>
        <strain evidence="3">JCM 9933</strain>
    </source>
</reference>
<accession>A0ABP3PM62</accession>
<name>A0ABP3PM62_9PROT</name>
<dbReference type="RefSeq" id="WP_343893689.1">
    <property type="nucleotide sequence ID" value="NZ_BAAAFZ010000008.1"/>
</dbReference>